<dbReference type="AlphaFoldDB" id="A0A034V355"/>
<reference evidence="1" key="1">
    <citation type="journal article" date="2014" name="BMC Genomics">
        <title>Characterizing the developmental transcriptome of the oriental fruit fly, Bactrocera dorsalis (Diptera: Tephritidae) through comparative genomic analysis with Drosophila melanogaster utilizing modENCODE datasets.</title>
        <authorList>
            <person name="Geib S.M."/>
            <person name="Calla B."/>
            <person name="Hall B."/>
            <person name="Hou S."/>
            <person name="Manoukis N.C."/>
        </authorList>
    </citation>
    <scope>NUCLEOTIDE SEQUENCE</scope>
    <source>
        <strain evidence="1">Punador</strain>
    </source>
</reference>
<organism evidence="1">
    <name type="scientific">Bactrocera dorsalis</name>
    <name type="common">Oriental fruit fly</name>
    <name type="synonym">Dacus dorsalis</name>
    <dbReference type="NCBI Taxonomy" id="27457"/>
    <lineage>
        <taxon>Eukaryota</taxon>
        <taxon>Metazoa</taxon>
        <taxon>Ecdysozoa</taxon>
        <taxon>Arthropoda</taxon>
        <taxon>Hexapoda</taxon>
        <taxon>Insecta</taxon>
        <taxon>Pterygota</taxon>
        <taxon>Neoptera</taxon>
        <taxon>Endopterygota</taxon>
        <taxon>Diptera</taxon>
        <taxon>Brachycera</taxon>
        <taxon>Muscomorpha</taxon>
        <taxon>Tephritoidea</taxon>
        <taxon>Tephritidae</taxon>
        <taxon>Bactrocera</taxon>
        <taxon>Bactrocera</taxon>
    </lineage>
</organism>
<accession>A0A034V355</accession>
<dbReference type="EMBL" id="GAKP01021988">
    <property type="protein sequence ID" value="JAC36964.1"/>
    <property type="molecule type" value="Transcribed_RNA"/>
</dbReference>
<proteinExistence type="predicted"/>
<sequence length="170" mass="19236">MKAKTQKNKICHALHATALRKSSTVCTTLSIDQKKHTPAHIHKARACVRNASGYSAPSVGSDKRMSLQVQQRCRCWRSLIHYKNLCVITNDEASANVLAVDAQVEAVGQPVRCWRLFALNYLVLLFVLIKHIDEEADCRRVGTIVVYSLRLLKPHTTAERQAFQVTFPRR</sequence>
<protein>
    <submittedName>
        <fullName evidence="1">Uncharacterized protein</fullName>
    </submittedName>
</protein>
<name>A0A034V355_BACDO</name>
<evidence type="ECO:0000313" key="1">
    <source>
        <dbReference type="EMBL" id="JAC36964.1"/>
    </source>
</evidence>